<keyword evidence="2" id="KW-0067">ATP-binding</keyword>
<dbReference type="AlphaFoldDB" id="A0A6A1W090"/>
<evidence type="ECO:0000256" key="2">
    <source>
        <dbReference type="ARBA" id="ARBA00022840"/>
    </source>
</evidence>
<dbReference type="EMBL" id="RXIC02000022">
    <property type="protein sequence ID" value="KAB1216210.1"/>
    <property type="molecule type" value="Genomic_DNA"/>
</dbReference>
<dbReference type="InterPro" id="IPR001245">
    <property type="entry name" value="Ser-Thr/Tyr_kinase_cat_dom"/>
</dbReference>
<dbReference type="Pfam" id="PF07714">
    <property type="entry name" value="PK_Tyr_Ser-Thr"/>
    <property type="match status" value="1"/>
</dbReference>
<organism evidence="4 5">
    <name type="scientific">Morella rubra</name>
    <name type="common">Chinese bayberry</name>
    <dbReference type="NCBI Taxonomy" id="262757"/>
    <lineage>
        <taxon>Eukaryota</taxon>
        <taxon>Viridiplantae</taxon>
        <taxon>Streptophyta</taxon>
        <taxon>Embryophyta</taxon>
        <taxon>Tracheophyta</taxon>
        <taxon>Spermatophyta</taxon>
        <taxon>Magnoliopsida</taxon>
        <taxon>eudicotyledons</taxon>
        <taxon>Gunneridae</taxon>
        <taxon>Pentapetalae</taxon>
        <taxon>rosids</taxon>
        <taxon>fabids</taxon>
        <taxon>Fagales</taxon>
        <taxon>Myricaceae</taxon>
        <taxon>Morella</taxon>
    </lineage>
</organism>
<dbReference type="PANTHER" id="PTHR27005">
    <property type="entry name" value="WALL-ASSOCIATED RECEPTOR KINASE-LIKE 21"/>
    <property type="match status" value="1"/>
</dbReference>
<dbReference type="GO" id="GO:0005886">
    <property type="term" value="C:plasma membrane"/>
    <property type="evidence" value="ECO:0007669"/>
    <property type="project" value="TreeGrafter"/>
</dbReference>
<evidence type="ECO:0000313" key="4">
    <source>
        <dbReference type="EMBL" id="KAB1216210.1"/>
    </source>
</evidence>
<dbReference type="GO" id="GO:0005524">
    <property type="term" value="F:ATP binding"/>
    <property type="evidence" value="ECO:0007669"/>
    <property type="project" value="UniProtKB-KW"/>
</dbReference>
<keyword evidence="1" id="KW-0547">Nucleotide-binding</keyword>
<dbReference type="Gene3D" id="1.10.510.10">
    <property type="entry name" value="Transferase(Phosphotransferase) domain 1"/>
    <property type="match status" value="1"/>
</dbReference>
<keyword evidence="5" id="KW-1185">Reference proteome</keyword>
<dbReference type="InterPro" id="IPR000719">
    <property type="entry name" value="Prot_kinase_dom"/>
</dbReference>
<dbReference type="Proteomes" id="UP000516437">
    <property type="component" value="Chromosome 4"/>
</dbReference>
<sequence>MGVKKLLASCRDLWSRMGEEREREKSFLENGSRVLEALIASCNGKPIPIRTFSYDELRWATNNYEQRHLLDYGSFQEYGCYYELYEGSFEGRTISIKTFMDPTLSELPITDLAISAKASAHKNVLKLVGCCLKTRLPTLVFESVENGTLAERIYAFDRDGAPRQRESMAWRSRLKVARDIAHAITYLHTGFSRPIIHRDIHADNIFFDQHDIPKLSGFSTSILIPEGETQVKDDAVWGTIGYACPTYCDTGCITEKTDVYSFGMLLLVLLTGQRACLRGTSDGPKAPNLINYVRERSEINQFVDPAILEGERGADEQQLQAVLQLAFICVDKDPETRPTMMDVTKELRRIGRSVC</sequence>
<dbReference type="InterPro" id="IPR011009">
    <property type="entry name" value="Kinase-like_dom_sf"/>
</dbReference>
<dbReference type="PROSITE" id="PS50011">
    <property type="entry name" value="PROTEIN_KINASE_DOM"/>
    <property type="match status" value="1"/>
</dbReference>
<dbReference type="GO" id="GO:0004674">
    <property type="term" value="F:protein serine/threonine kinase activity"/>
    <property type="evidence" value="ECO:0007669"/>
    <property type="project" value="TreeGrafter"/>
</dbReference>
<evidence type="ECO:0000259" key="3">
    <source>
        <dbReference type="PROSITE" id="PS50011"/>
    </source>
</evidence>
<reference evidence="4 5" key="1">
    <citation type="journal article" date="2019" name="Plant Biotechnol. J.">
        <title>The red bayberry genome and genetic basis of sex determination.</title>
        <authorList>
            <person name="Jia H.M."/>
            <person name="Jia H.J."/>
            <person name="Cai Q.L."/>
            <person name="Wang Y."/>
            <person name="Zhao H.B."/>
            <person name="Yang W.F."/>
            <person name="Wang G.Y."/>
            <person name="Li Y.H."/>
            <person name="Zhan D.L."/>
            <person name="Shen Y.T."/>
            <person name="Niu Q.F."/>
            <person name="Chang L."/>
            <person name="Qiu J."/>
            <person name="Zhao L."/>
            <person name="Xie H.B."/>
            <person name="Fu W.Y."/>
            <person name="Jin J."/>
            <person name="Li X.W."/>
            <person name="Jiao Y."/>
            <person name="Zhou C.C."/>
            <person name="Tu T."/>
            <person name="Chai C.Y."/>
            <person name="Gao J.L."/>
            <person name="Fan L.J."/>
            <person name="van de Weg E."/>
            <person name="Wang J.Y."/>
            <person name="Gao Z.S."/>
        </authorList>
    </citation>
    <scope>NUCLEOTIDE SEQUENCE [LARGE SCALE GENOMIC DNA]</scope>
    <source>
        <tissue evidence="4">Leaves</tissue>
    </source>
</reference>
<evidence type="ECO:0000313" key="5">
    <source>
        <dbReference type="Proteomes" id="UP000516437"/>
    </source>
</evidence>
<gene>
    <name evidence="4" type="ORF">CJ030_MR4G029069</name>
</gene>
<dbReference type="Gene3D" id="3.30.200.20">
    <property type="entry name" value="Phosphorylase Kinase, domain 1"/>
    <property type="match status" value="1"/>
</dbReference>
<proteinExistence type="predicted"/>
<dbReference type="GO" id="GO:0007166">
    <property type="term" value="P:cell surface receptor signaling pathway"/>
    <property type="evidence" value="ECO:0007669"/>
    <property type="project" value="InterPro"/>
</dbReference>
<dbReference type="InterPro" id="IPR045274">
    <property type="entry name" value="WAK-like"/>
</dbReference>
<name>A0A6A1W090_9ROSI</name>
<dbReference type="PANTHER" id="PTHR27005:SF543">
    <property type="entry name" value="NON-FUNCTIONAL PSEUDOKINASE ZED1-LIKE"/>
    <property type="match status" value="1"/>
</dbReference>
<evidence type="ECO:0000256" key="1">
    <source>
        <dbReference type="ARBA" id="ARBA00022741"/>
    </source>
</evidence>
<feature type="domain" description="Protein kinase" evidence="3">
    <location>
        <begin position="64"/>
        <end position="350"/>
    </location>
</feature>
<accession>A0A6A1W090</accession>
<comment type="caution">
    <text evidence="4">The sequence shown here is derived from an EMBL/GenBank/DDBJ whole genome shotgun (WGS) entry which is preliminary data.</text>
</comment>
<protein>
    <recommendedName>
        <fullName evidence="3">Protein kinase domain-containing protein</fullName>
    </recommendedName>
</protein>
<dbReference type="OrthoDB" id="75710at2759"/>
<dbReference type="SUPFAM" id="SSF56112">
    <property type="entry name" value="Protein kinase-like (PK-like)"/>
    <property type="match status" value="1"/>
</dbReference>